<feature type="domain" description="Pre-mRNA-splicing factor SYF1 central HAT repeats" evidence="8">
    <location>
        <begin position="9"/>
        <end position="122"/>
    </location>
</feature>
<accession>A0A7R8D7U9</accession>
<name>A0A7R8D7U9_LEPSM</name>
<dbReference type="InterPro" id="IPR056350">
    <property type="entry name" value="HAT_Syf1_central"/>
</dbReference>
<dbReference type="Pfam" id="PF23220">
    <property type="entry name" value="HAT_Syf1_M"/>
    <property type="match status" value="2"/>
</dbReference>
<dbReference type="EMBL" id="HG994587">
    <property type="protein sequence ID" value="CAF3028765.1"/>
    <property type="molecule type" value="Genomic_DNA"/>
</dbReference>
<dbReference type="PANTHER" id="PTHR11246:SF5">
    <property type="entry name" value="PRE-MRNA-SPLICING FACTOR SYF1"/>
    <property type="match status" value="1"/>
</dbReference>
<dbReference type="OrthoDB" id="10067343at2759"/>
<keyword evidence="3" id="KW-0507">mRNA processing</keyword>
<sequence length="360" mass="41865">MQLSPEGAVEDFIDYLIRVKKLDDGSVLLTRLVNGNDRAFSEFVSKRGKSNYALWNDLCKLISENPSEIKSLNVDAIIRSGLRRYTDQVGHLWCSLADYYIRSGLFERARDVYEESVRSVTTEMKVASSSTEKVDENSLELAFARFDDLIERRPLLLNSVLLRQNPHNVPEWLKRVSLYEGKPKEIKKKQLSDARIIFEKATQVSFLKVEDLAHVWTEWVEMELRNDKYNEALGLVRKAVSPPKRRVSYHDTSETVQARLHKSLKVWSLYADLEESFGSFQSTKAVYDRILDLKIATPQIVINYGLFLKEHNYFEEAFKAYEKGIALFKWPNVYDIWNTYLTEFLERYGGKKIRTNSGFV</sequence>
<keyword evidence="5" id="KW-0677">Repeat</keyword>
<evidence type="ECO:0000256" key="7">
    <source>
        <dbReference type="ARBA" id="ARBA00023242"/>
    </source>
</evidence>
<dbReference type="InterPro" id="IPR055430">
    <property type="entry name" value="HAT_Syf1_CNRKL1_C"/>
</dbReference>
<evidence type="ECO:0000259" key="9">
    <source>
        <dbReference type="Pfam" id="PF23231"/>
    </source>
</evidence>
<dbReference type="Pfam" id="PF23231">
    <property type="entry name" value="HAT_Syf1_CNRKL1_C"/>
    <property type="match status" value="1"/>
</dbReference>
<comment type="similarity">
    <text evidence="2">Belongs to the crooked-neck family.</text>
</comment>
<gene>
    <name evidence="10" type="ORF">LSAA_13699</name>
</gene>
<dbReference type="Proteomes" id="UP000675881">
    <property type="component" value="Chromosome 8"/>
</dbReference>
<dbReference type="GO" id="GO:0000974">
    <property type="term" value="C:Prp19 complex"/>
    <property type="evidence" value="ECO:0007669"/>
    <property type="project" value="TreeGrafter"/>
</dbReference>
<dbReference type="SMART" id="SM00386">
    <property type="entry name" value="HAT"/>
    <property type="match status" value="4"/>
</dbReference>
<dbReference type="PANTHER" id="PTHR11246">
    <property type="entry name" value="PRE-MRNA SPLICING FACTOR"/>
    <property type="match status" value="1"/>
</dbReference>
<keyword evidence="4" id="KW-0747">Spliceosome</keyword>
<evidence type="ECO:0000256" key="3">
    <source>
        <dbReference type="ARBA" id="ARBA00022664"/>
    </source>
</evidence>
<evidence type="ECO:0000256" key="1">
    <source>
        <dbReference type="ARBA" id="ARBA00004123"/>
    </source>
</evidence>
<proteinExistence type="inferred from homology"/>
<evidence type="ECO:0000256" key="6">
    <source>
        <dbReference type="ARBA" id="ARBA00023187"/>
    </source>
</evidence>
<feature type="domain" description="Pre-mRNA-splicing factor Syf1/CRNKL1-like C-terminal HAT-repeats" evidence="9">
    <location>
        <begin position="187"/>
        <end position="353"/>
    </location>
</feature>
<protein>
    <submittedName>
        <fullName evidence="10">SYF1</fullName>
    </submittedName>
</protein>
<feature type="domain" description="Pre-mRNA-splicing factor SYF1 central HAT repeats" evidence="8">
    <location>
        <begin position="127"/>
        <end position="186"/>
    </location>
</feature>
<evidence type="ECO:0000313" key="11">
    <source>
        <dbReference type="Proteomes" id="UP000675881"/>
    </source>
</evidence>
<dbReference type="Gene3D" id="1.25.40.10">
    <property type="entry name" value="Tetratricopeptide repeat domain"/>
    <property type="match status" value="2"/>
</dbReference>
<evidence type="ECO:0000256" key="5">
    <source>
        <dbReference type="ARBA" id="ARBA00022737"/>
    </source>
</evidence>
<dbReference type="GO" id="GO:0071014">
    <property type="term" value="C:post-mRNA release spliceosomal complex"/>
    <property type="evidence" value="ECO:0007669"/>
    <property type="project" value="TreeGrafter"/>
</dbReference>
<dbReference type="InterPro" id="IPR003107">
    <property type="entry name" value="HAT"/>
</dbReference>
<dbReference type="GO" id="GO:0000349">
    <property type="term" value="P:generation of catalytic spliceosome for first transesterification step"/>
    <property type="evidence" value="ECO:0007669"/>
    <property type="project" value="TreeGrafter"/>
</dbReference>
<dbReference type="AlphaFoldDB" id="A0A7R8D7U9"/>
<evidence type="ECO:0000256" key="2">
    <source>
        <dbReference type="ARBA" id="ARBA00008644"/>
    </source>
</evidence>
<keyword evidence="6" id="KW-0508">mRNA splicing</keyword>
<evidence type="ECO:0000259" key="8">
    <source>
        <dbReference type="Pfam" id="PF23220"/>
    </source>
</evidence>
<comment type="subcellular location">
    <subcellularLocation>
        <location evidence="1">Nucleus</location>
    </subcellularLocation>
</comment>
<organism evidence="10 11">
    <name type="scientific">Lepeophtheirus salmonis</name>
    <name type="common">Salmon louse</name>
    <name type="synonym">Caligus salmonis</name>
    <dbReference type="NCBI Taxonomy" id="72036"/>
    <lineage>
        <taxon>Eukaryota</taxon>
        <taxon>Metazoa</taxon>
        <taxon>Ecdysozoa</taxon>
        <taxon>Arthropoda</taxon>
        <taxon>Crustacea</taxon>
        <taxon>Multicrustacea</taxon>
        <taxon>Hexanauplia</taxon>
        <taxon>Copepoda</taxon>
        <taxon>Siphonostomatoida</taxon>
        <taxon>Caligidae</taxon>
        <taxon>Lepeophtheirus</taxon>
    </lineage>
</organism>
<reference evidence="10" key="1">
    <citation type="submission" date="2021-02" db="EMBL/GenBank/DDBJ databases">
        <authorList>
            <person name="Bekaert M."/>
        </authorList>
    </citation>
    <scope>NUCLEOTIDE SEQUENCE</scope>
    <source>
        <strain evidence="10">IoA-00</strain>
    </source>
</reference>
<keyword evidence="7" id="KW-0539">Nucleus</keyword>
<dbReference type="InterPro" id="IPR045075">
    <property type="entry name" value="Syf1-like"/>
</dbReference>
<keyword evidence="11" id="KW-1185">Reference proteome</keyword>
<dbReference type="GO" id="GO:0071007">
    <property type="term" value="C:U2-type catalytic step 2 spliceosome"/>
    <property type="evidence" value="ECO:0007669"/>
    <property type="project" value="TreeGrafter"/>
</dbReference>
<evidence type="ECO:0000256" key="4">
    <source>
        <dbReference type="ARBA" id="ARBA00022728"/>
    </source>
</evidence>
<dbReference type="SUPFAM" id="SSF48452">
    <property type="entry name" value="TPR-like"/>
    <property type="match status" value="2"/>
</dbReference>
<evidence type="ECO:0000313" key="10">
    <source>
        <dbReference type="EMBL" id="CAF3028765.1"/>
    </source>
</evidence>
<dbReference type="InterPro" id="IPR011990">
    <property type="entry name" value="TPR-like_helical_dom_sf"/>
</dbReference>